<dbReference type="PANTHER" id="PTHR37423:SF2">
    <property type="entry name" value="MEMBRANE-BOUND LYTIC MUREIN TRANSGLYCOSYLASE C"/>
    <property type="match status" value="1"/>
</dbReference>
<gene>
    <name evidence="6" type="ORF">EUU25_05750</name>
</gene>
<evidence type="ECO:0000256" key="1">
    <source>
        <dbReference type="ARBA" id="ARBA00007734"/>
    </source>
</evidence>
<keyword evidence="3 4" id="KW-0732">Signal</keyword>
<dbReference type="SUPFAM" id="SSF53955">
    <property type="entry name" value="Lysozyme-like"/>
    <property type="match status" value="1"/>
</dbReference>
<dbReference type="KEGG" id="slaa:EUU25_05750"/>
<keyword evidence="7" id="KW-1185">Reference proteome</keyword>
<feature type="chain" id="PRO_5026330595" evidence="4">
    <location>
        <begin position="43"/>
        <end position="699"/>
    </location>
</feature>
<organism evidence="6 7">
    <name type="scientific">Sphingorhabdus lacus</name>
    <dbReference type="NCBI Taxonomy" id="392610"/>
    <lineage>
        <taxon>Bacteria</taxon>
        <taxon>Pseudomonadati</taxon>
        <taxon>Pseudomonadota</taxon>
        <taxon>Alphaproteobacteria</taxon>
        <taxon>Sphingomonadales</taxon>
        <taxon>Sphingomonadaceae</taxon>
        <taxon>Sphingorhabdus</taxon>
    </lineage>
</organism>
<dbReference type="CDD" id="cd13401">
    <property type="entry name" value="Slt70-like"/>
    <property type="match status" value="1"/>
</dbReference>
<dbReference type="InterPro" id="IPR023346">
    <property type="entry name" value="Lysozyme-like_dom_sf"/>
</dbReference>
<evidence type="ECO:0000256" key="2">
    <source>
        <dbReference type="ARBA" id="ARBA00009387"/>
    </source>
</evidence>
<name>A0A6I6LCW9_9SPHN</name>
<evidence type="ECO:0000256" key="4">
    <source>
        <dbReference type="SAM" id="SignalP"/>
    </source>
</evidence>
<reference evidence="7" key="1">
    <citation type="submission" date="2019-01" db="EMBL/GenBank/DDBJ databases">
        <title>Sphingorhabdus lacus sp.nov., isolated from an oligotrophic freshwater lake.</title>
        <authorList>
            <person name="Park M."/>
        </authorList>
    </citation>
    <scope>NUCLEOTIDE SEQUENCE [LARGE SCALE GENOMIC DNA]</scope>
    <source>
        <strain evidence="7">IMCC1753</strain>
    </source>
</reference>
<dbReference type="Gene3D" id="1.10.530.10">
    <property type="match status" value="1"/>
</dbReference>
<dbReference type="InterPro" id="IPR008258">
    <property type="entry name" value="Transglycosylase_SLT_dom_1"/>
</dbReference>
<dbReference type="GO" id="GO:0004553">
    <property type="term" value="F:hydrolase activity, hydrolyzing O-glycosyl compounds"/>
    <property type="evidence" value="ECO:0007669"/>
    <property type="project" value="InterPro"/>
</dbReference>
<dbReference type="AlphaFoldDB" id="A0A6I6LCW9"/>
<dbReference type="Pfam" id="PF01464">
    <property type="entry name" value="SLT"/>
    <property type="match status" value="1"/>
</dbReference>
<evidence type="ECO:0000313" key="7">
    <source>
        <dbReference type="Proteomes" id="UP000428803"/>
    </source>
</evidence>
<dbReference type="Gene3D" id="1.25.20.10">
    <property type="entry name" value="Bacterial muramidases"/>
    <property type="match status" value="1"/>
</dbReference>
<sequence length="699" mass="75987">MAAMGNIVVRSAPDKDGAHNMSSMVKHLISASLLILPATAMAAAQQQPEIIWQPGTGTAATTPAPTAGQPAPVAPVVQYDPSEGKIPAALQRWKMLSASASYSFSDYASFLMDYPDWPNADDMRKNAEQAINPLSFSPSQVVAYFDRLPPLTNGGRAKFAMALDASGDKARAAKFAREAWRGGPLSDDDEARLFRIAGSSLTATDHDARVDRLLWSSSTRAAERWIGYTSPQRRPAFAATLATRQNSPDAALKVQEAGNSANNEASLLAARVDALRVSGNTYAARELLANRGRLVAPAPVLKDWYKLLLTHAQAAAKDGQYDVAYRIASRVDDAPTPGLVMVDQDLTTRDHYTSLTWLAGTLAMDRLNRPGDAAAMFVSYANAAKSPQTRSKGWHWAGKAAAQNRDVAGATKYYEQAAIYYDSFFGQLSLEQLKRPLPPVPKIAVTPPQLTDTNTPPVYLAAALASKYGTWRDQSNFLRAISQNAKTRAEFASAIGLSKKINRPDLAVMAGRTARYYGYADLLGNGYPTVDVPASQNHNWTLAHAIMRQESQFDKAAVSHAGARGLMQLMPGTARETSGKISMAYRPDALTVDTDYNISLGSTYIQRMLDYYGGSYPLAIAAYNGGPGNVNKWLKAYGDPRTGEIGMMEWIEKIPLSETRDYVYRVLENAVMYDHLHPEKARIRSATPLSTYLGKSTPG</sequence>
<dbReference type="PANTHER" id="PTHR37423">
    <property type="entry name" value="SOLUBLE LYTIC MUREIN TRANSGLYCOSYLASE-RELATED"/>
    <property type="match status" value="1"/>
</dbReference>
<dbReference type="SUPFAM" id="SSF48435">
    <property type="entry name" value="Bacterial muramidases"/>
    <property type="match status" value="1"/>
</dbReference>
<feature type="domain" description="Transglycosylase SLT" evidence="5">
    <location>
        <begin position="536"/>
        <end position="639"/>
    </location>
</feature>
<evidence type="ECO:0000313" key="6">
    <source>
        <dbReference type="EMBL" id="QGY80163.1"/>
    </source>
</evidence>
<comment type="similarity">
    <text evidence="1">Belongs to the transglycosylase Slt family.</text>
</comment>
<accession>A0A6I6LCW9</accession>
<feature type="signal peptide" evidence="4">
    <location>
        <begin position="1"/>
        <end position="42"/>
    </location>
</feature>
<dbReference type="EMBL" id="CP035733">
    <property type="protein sequence ID" value="QGY80163.1"/>
    <property type="molecule type" value="Genomic_DNA"/>
</dbReference>
<proteinExistence type="inferred from homology"/>
<comment type="similarity">
    <text evidence="2">Belongs to the virb1 family.</text>
</comment>
<evidence type="ECO:0000256" key="3">
    <source>
        <dbReference type="ARBA" id="ARBA00022729"/>
    </source>
</evidence>
<dbReference type="InterPro" id="IPR008939">
    <property type="entry name" value="Lytic_TGlycosylase_superhlx_U"/>
</dbReference>
<protein>
    <submittedName>
        <fullName evidence="6">Lytic transglycosylase domain-containing protein</fullName>
    </submittedName>
</protein>
<evidence type="ECO:0000259" key="5">
    <source>
        <dbReference type="Pfam" id="PF01464"/>
    </source>
</evidence>
<dbReference type="Proteomes" id="UP000428803">
    <property type="component" value="Chromosome"/>
</dbReference>
<dbReference type="GO" id="GO:0042597">
    <property type="term" value="C:periplasmic space"/>
    <property type="evidence" value="ECO:0007669"/>
    <property type="project" value="InterPro"/>
</dbReference>